<evidence type="ECO:0000256" key="2">
    <source>
        <dbReference type="ARBA" id="ARBA00004134"/>
    </source>
</evidence>
<dbReference type="Proteomes" id="UP000750334">
    <property type="component" value="Unassembled WGS sequence"/>
</dbReference>
<comment type="similarity">
    <text evidence="3">Belongs to the AIM21 family.</text>
</comment>
<dbReference type="OrthoDB" id="3995855at2759"/>
<dbReference type="InterPro" id="IPR021582">
    <property type="entry name" value="Aim21"/>
</dbReference>
<feature type="compositionally biased region" description="Basic and acidic residues" evidence="5">
    <location>
        <begin position="49"/>
        <end position="59"/>
    </location>
</feature>
<feature type="compositionally biased region" description="Polar residues" evidence="5">
    <location>
        <begin position="356"/>
        <end position="372"/>
    </location>
</feature>
<feature type="compositionally biased region" description="Basic and acidic residues" evidence="5">
    <location>
        <begin position="168"/>
        <end position="185"/>
    </location>
</feature>
<evidence type="ECO:0000256" key="1">
    <source>
        <dbReference type="ARBA" id="ARBA00002092"/>
    </source>
</evidence>
<dbReference type="Pfam" id="PF11489">
    <property type="entry name" value="Aim21"/>
    <property type="match status" value="1"/>
</dbReference>
<reference evidence="6 7" key="1">
    <citation type="submission" date="2020-11" db="EMBL/GenBank/DDBJ databases">
        <title>Kefir isolates.</title>
        <authorList>
            <person name="Marcisauskas S."/>
            <person name="Kim Y."/>
            <person name="Blasche S."/>
        </authorList>
    </citation>
    <scope>NUCLEOTIDE SEQUENCE [LARGE SCALE GENOMIC DNA]</scope>
    <source>
        <strain evidence="6 7">OG2</strain>
    </source>
</reference>
<evidence type="ECO:0000256" key="5">
    <source>
        <dbReference type="SAM" id="MobiDB-lite"/>
    </source>
</evidence>
<protein>
    <recommendedName>
        <fullName evidence="4">Altered inheritance of mitochondria protein 21</fullName>
    </recommendedName>
</protein>
<evidence type="ECO:0000256" key="4">
    <source>
        <dbReference type="ARBA" id="ARBA00021016"/>
    </source>
</evidence>
<comment type="caution">
    <text evidence="6">The sequence shown here is derived from an EMBL/GenBank/DDBJ whole genome shotgun (WGS) entry which is preliminary data.</text>
</comment>
<dbReference type="AlphaFoldDB" id="A0A9P6VUP8"/>
<evidence type="ECO:0000256" key="3">
    <source>
        <dbReference type="ARBA" id="ARBA00006466"/>
    </source>
</evidence>
<keyword evidence="7" id="KW-1185">Reference proteome</keyword>
<comment type="function">
    <text evidence="1">Involved in mitochondrial migration along actin filaments.</text>
</comment>
<sequence>MSSEESPDNITQGVAPPGIIPAARPLRKPNTVNEENMMPHIPSRPLRRPSTEKSKELEVMGRSSSIEEIGVSSQQEYDNNELQEIAPLIPNRPAHHEDVATESKPTIPDRSGAEPQVPARPMRKQTSLDSAVGNEPQIPSRPIKKVASVNEEAVSQPAVPAHPNLKNTESDIQHGDTIETEEKTAGEIPSVSTNPAEEPAIPSRPSRIIKPSIKLTNEEEKETLAPEEELQENIDINNHTDFTEPESEQITDDTELVEPLMPKRPMRRSTTEISSPMVPHRPRKAATSIGLERVKRDIPLNMNRIPDESDEIVQVELEERENAEGLEEEVKPVDVINSANLDEKEYALQQHHPDEVNSQMKIKPSSSTNLENETVVEEYPPTVATTKLIDDKGLAPEESVTKEVEEEIVKKDTLESVTTGTKPKTTSEKPSVPSRPLRKGPPPVPKKPSSKIAAFHQMLQRQQIKNLGLEEEAAKTEIEPSNEPHVPAMISIETEDKPTETQPSAVPTRPSRIMGNNVNGMFALPGMVPGGMLPPGLSKKLGISTVESSKTNTENDSKGALSDIRQKRARGPRGRKLPSKISNIKKIVDTSENNEIEMFNTWKVVMTPQPTVEENTNLTLNSEGEILSESDHISQENANDVGDTTREVNPNSLTDDVEPSTTLSDVNEPIDIQRGFDIDRTQVETPVSIGERIENRDEDEQAIAMEQKIEGMAEALMEQEMLKGDIDESEVEEFIEEELGEQETESQA</sequence>
<feature type="compositionally biased region" description="Polar residues" evidence="5">
    <location>
        <begin position="647"/>
        <end position="664"/>
    </location>
</feature>
<feature type="compositionally biased region" description="Polar residues" evidence="5">
    <location>
        <begin position="415"/>
        <end position="424"/>
    </location>
</feature>
<dbReference type="EMBL" id="PUHR01000290">
    <property type="protein sequence ID" value="KAG0655604.1"/>
    <property type="molecule type" value="Genomic_DNA"/>
</dbReference>
<name>A0A9P6VUP8_MAUEX</name>
<evidence type="ECO:0000313" key="6">
    <source>
        <dbReference type="EMBL" id="KAG0655604.1"/>
    </source>
</evidence>
<comment type="subcellular location">
    <subcellularLocation>
        <location evidence="2">Cytoplasm</location>
        <location evidence="2">Cytoskeleton</location>
        <location evidence="2">Actin patch</location>
    </subcellularLocation>
</comment>
<feature type="region of interest" description="Disordered" evidence="5">
    <location>
        <begin position="1"/>
        <end position="291"/>
    </location>
</feature>
<feature type="compositionally biased region" description="Basic and acidic residues" evidence="5">
    <location>
        <begin position="388"/>
        <end position="414"/>
    </location>
</feature>
<proteinExistence type="inferred from homology"/>
<feature type="region of interest" description="Disordered" evidence="5">
    <location>
        <begin position="350"/>
        <end position="453"/>
    </location>
</feature>
<evidence type="ECO:0000313" key="7">
    <source>
        <dbReference type="Proteomes" id="UP000750334"/>
    </source>
</evidence>
<feature type="compositionally biased region" description="Polar residues" evidence="5">
    <location>
        <begin position="1"/>
        <end position="12"/>
    </location>
</feature>
<feature type="region of interest" description="Disordered" evidence="5">
    <location>
        <begin position="637"/>
        <end position="664"/>
    </location>
</feature>
<feature type="compositionally biased region" description="Acidic residues" evidence="5">
    <location>
        <begin position="243"/>
        <end position="256"/>
    </location>
</feature>
<dbReference type="GO" id="GO:0030479">
    <property type="term" value="C:actin cortical patch"/>
    <property type="evidence" value="ECO:0007669"/>
    <property type="project" value="UniProtKB-SubCell"/>
</dbReference>
<accession>A0A9P6VUP8</accession>
<organism evidence="6 7">
    <name type="scientific">Maudiozyma exigua</name>
    <name type="common">Yeast</name>
    <name type="synonym">Kazachstania exigua</name>
    <dbReference type="NCBI Taxonomy" id="34358"/>
    <lineage>
        <taxon>Eukaryota</taxon>
        <taxon>Fungi</taxon>
        <taxon>Dikarya</taxon>
        <taxon>Ascomycota</taxon>
        <taxon>Saccharomycotina</taxon>
        <taxon>Saccharomycetes</taxon>
        <taxon>Saccharomycetales</taxon>
        <taxon>Saccharomycetaceae</taxon>
        <taxon>Maudiozyma</taxon>
    </lineage>
</organism>
<gene>
    <name evidence="6" type="primary">AIM21</name>
    <name evidence="6" type="ORF">C6P45_002968</name>
</gene>
<feature type="compositionally biased region" description="Polar residues" evidence="5">
    <location>
        <begin position="62"/>
        <end position="82"/>
    </location>
</feature>